<keyword evidence="10" id="KW-1185">Reference proteome</keyword>
<evidence type="ECO:0000256" key="1">
    <source>
        <dbReference type="ARBA" id="ARBA00004141"/>
    </source>
</evidence>
<feature type="transmembrane region" description="Helical" evidence="8">
    <location>
        <begin position="383"/>
        <end position="404"/>
    </location>
</feature>
<feature type="transmembrane region" description="Helical" evidence="8">
    <location>
        <begin position="455"/>
        <end position="476"/>
    </location>
</feature>
<evidence type="ECO:0000256" key="5">
    <source>
        <dbReference type="ARBA" id="ARBA00023136"/>
    </source>
</evidence>
<protein>
    <recommendedName>
        <fullName evidence="11">Oysgedart</fullName>
    </recommendedName>
</protein>
<evidence type="ECO:0008006" key="11">
    <source>
        <dbReference type="Google" id="ProtNLM"/>
    </source>
</evidence>
<dbReference type="Pfam" id="PF03062">
    <property type="entry name" value="MBOAT"/>
    <property type="match status" value="1"/>
</dbReference>
<evidence type="ECO:0000256" key="7">
    <source>
        <dbReference type="SAM" id="MobiDB-lite"/>
    </source>
</evidence>
<feature type="transmembrane region" description="Helical" evidence="8">
    <location>
        <begin position="57"/>
        <end position="81"/>
    </location>
</feature>
<gene>
    <name evidence="9" type="ORF">E2986_13723</name>
</gene>
<feature type="transmembrane region" description="Helical" evidence="8">
    <location>
        <begin position="250"/>
        <end position="269"/>
    </location>
</feature>
<dbReference type="GO" id="GO:0030258">
    <property type="term" value="P:lipid modification"/>
    <property type="evidence" value="ECO:0007669"/>
    <property type="project" value="TreeGrafter"/>
</dbReference>
<dbReference type="InterPro" id="IPR004299">
    <property type="entry name" value="MBOAT_fam"/>
</dbReference>
<evidence type="ECO:0000256" key="3">
    <source>
        <dbReference type="ARBA" id="ARBA00022692"/>
    </source>
</evidence>
<proteinExistence type="predicted"/>
<dbReference type="Proteomes" id="UP000655588">
    <property type="component" value="Unassembled WGS sequence"/>
</dbReference>
<comment type="subcellular location">
    <subcellularLocation>
        <location evidence="1">Membrane</location>
        <topology evidence="1">Multi-pass membrane protein</topology>
    </subcellularLocation>
</comment>
<dbReference type="PANTHER" id="PTHR13906">
    <property type="entry name" value="PORCUPINE"/>
    <property type="match status" value="1"/>
</dbReference>
<evidence type="ECO:0000313" key="9">
    <source>
        <dbReference type="EMBL" id="KAF3428347.1"/>
    </source>
</evidence>
<comment type="caution">
    <text evidence="9">The sequence shown here is derived from an EMBL/GenBank/DDBJ whole genome shotgun (WGS) entry which is preliminary data.</text>
</comment>
<evidence type="ECO:0000313" key="10">
    <source>
        <dbReference type="Proteomes" id="UP000655588"/>
    </source>
</evidence>
<accession>A0A833SGK8</accession>
<feature type="non-terminal residue" evidence="9">
    <location>
        <position position="536"/>
    </location>
</feature>
<keyword evidence="5 8" id="KW-0472">Membrane</keyword>
<keyword evidence="2" id="KW-0808">Transferase</keyword>
<dbReference type="PANTHER" id="PTHR13906:SF4">
    <property type="entry name" value="LYSOPHOSPHOLIPID ACYLTRANSFERASE 6"/>
    <property type="match status" value="1"/>
</dbReference>
<dbReference type="GO" id="GO:0016020">
    <property type="term" value="C:membrane"/>
    <property type="evidence" value="ECO:0007669"/>
    <property type="project" value="UniProtKB-SubCell"/>
</dbReference>
<keyword evidence="6" id="KW-0012">Acyltransferase</keyword>
<keyword evidence="3 8" id="KW-0812">Transmembrane</keyword>
<name>A0A833SGK8_9HYME</name>
<reference evidence="9" key="1">
    <citation type="submission" date="2019-11" db="EMBL/GenBank/DDBJ databases">
        <title>The nuclear and mitochondrial genomes of Frieseomelitta varia - a highly eusocial stingless bee (Meliponini) with a permanently sterile worker caste.</title>
        <authorList>
            <person name="Freitas F.C.P."/>
            <person name="Lourenco A.P."/>
            <person name="Nunes F.M.F."/>
            <person name="Paschoal A.R."/>
            <person name="Abreu F.C.P."/>
            <person name="Barbin F.O."/>
            <person name="Bataglia L."/>
            <person name="Cardoso-Junior C.A.M."/>
            <person name="Cervoni M.S."/>
            <person name="Silva S.R."/>
            <person name="Dalarmi F."/>
            <person name="Del Lama M.A."/>
            <person name="Depintor T.S."/>
            <person name="Ferreira K.M."/>
            <person name="Goria P.S."/>
            <person name="Jaskot M.C."/>
            <person name="Lago D.C."/>
            <person name="Luna-Lucena D."/>
            <person name="Moda L.M."/>
            <person name="Nascimento L."/>
            <person name="Pedrino M."/>
            <person name="Rabico F.O."/>
            <person name="Sanches F.C."/>
            <person name="Santos D.E."/>
            <person name="Santos C.G."/>
            <person name="Vieira J."/>
            <person name="Lopes T.F."/>
            <person name="Barchuk A.R."/>
            <person name="Hartfelder K."/>
            <person name="Simoes Z.L.P."/>
            <person name="Bitondi M.M.G."/>
            <person name="Pinheiro D.G."/>
        </authorList>
    </citation>
    <scope>NUCLEOTIDE SEQUENCE</scope>
    <source>
        <strain evidence="9">USP_RPSP 00005682</strain>
        <tissue evidence="9">Whole individual</tissue>
    </source>
</reference>
<evidence type="ECO:0000256" key="6">
    <source>
        <dbReference type="ARBA" id="ARBA00023315"/>
    </source>
</evidence>
<dbReference type="AlphaFoldDB" id="A0A833SGK8"/>
<organism evidence="9 10">
    <name type="scientific">Frieseomelitta varia</name>
    <dbReference type="NCBI Taxonomy" id="561572"/>
    <lineage>
        <taxon>Eukaryota</taxon>
        <taxon>Metazoa</taxon>
        <taxon>Ecdysozoa</taxon>
        <taxon>Arthropoda</taxon>
        <taxon>Hexapoda</taxon>
        <taxon>Insecta</taxon>
        <taxon>Pterygota</taxon>
        <taxon>Neoptera</taxon>
        <taxon>Endopterygota</taxon>
        <taxon>Hymenoptera</taxon>
        <taxon>Apocrita</taxon>
        <taxon>Aculeata</taxon>
        <taxon>Apoidea</taxon>
        <taxon>Anthophila</taxon>
        <taxon>Apidae</taxon>
        <taxon>Frieseomelitta</taxon>
    </lineage>
</organism>
<dbReference type="GO" id="GO:0016746">
    <property type="term" value="F:acyltransferase activity"/>
    <property type="evidence" value="ECO:0007669"/>
    <property type="project" value="UniProtKB-KW"/>
</dbReference>
<feature type="transmembrane region" description="Helical" evidence="8">
    <location>
        <begin position="425"/>
        <end position="449"/>
    </location>
</feature>
<evidence type="ECO:0000256" key="2">
    <source>
        <dbReference type="ARBA" id="ARBA00022679"/>
    </source>
</evidence>
<feature type="region of interest" description="Disordered" evidence="7">
    <location>
        <begin position="487"/>
        <end position="506"/>
    </location>
</feature>
<sequence length="536" mass="61271">NRSLGCCLLKILFIIYQEKILQKIFAISSIGLSKAIVQFSGGIDELIHIFKRKRAKLCPICFFQVNFLLTQFTALILAGFLRTFLSPVAVTAATRHVFGLVIGLALGYFCFGRQAIHLAGLPALCYIAMRTQNPLVLTTALLYLSCVHYHRQMYNYGSYTLDITGPLMVITQKVTSLAYSIHDGLTRREEELTPTQRYQAVKKMPTTLEYFSYVFHFQALMAGPGCDKNSGHYDEIVLEPSPAPVVIKKVVVSLLCAAMFVTFIPTYPIQKLKDDDFLKNTTVFYKMWYLMVTTMLVRFKYYHAWIFADAICNNSGLGFSGYDDNGEPKWDLASNVDVYGFEMSLNLRDSIEHWNKGTNRWLRSIVYERMKHNKVMFTYALSALWHGFYPGYYLTFANGAFFTVASRVTRRNIRPYFLGSKGMKFLYDALTFTTTRLLMAYMTFSFILLEFMPSVTMYLYVYLFPHIIGLALLVIAPRLPKIPSHKEATVKESKTPQELINGTARKSTVKKGKKYEKTKMESRKTVLVMGTMPSKN</sequence>
<dbReference type="EMBL" id="WNWW01000217">
    <property type="protein sequence ID" value="KAF3428347.1"/>
    <property type="molecule type" value="Genomic_DNA"/>
</dbReference>
<dbReference type="InterPro" id="IPR049941">
    <property type="entry name" value="LPLAT_7/PORCN-like"/>
</dbReference>
<keyword evidence="4 8" id="KW-1133">Transmembrane helix</keyword>
<feature type="transmembrane region" description="Helical" evidence="8">
    <location>
        <begin position="93"/>
        <end position="111"/>
    </location>
</feature>
<evidence type="ECO:0000256" key="8">
    <source>
        <dbReference type="SAM" id="Phobius"/>
    </source>
</evidence>
<evidence type="ECO:0000256" key="4">
    <source>
        <dbReference type="ARBA" id="ARBA00022989"/>
    </source>
</evidence>